<gene>
    <name evidence="3" type="ORF">G6F51_011782</name>
</gene>
<dbReference type="GO" id="GO:0005085">
    <property type="term" value="F:guanyl-nucleotide exchange factor activity"/>
    <property type="evidence" value="ECO:0007669"/>
    <property type="project" value="InterPro"/>
</dbReference>
<name>A0A9P6XYG5_RHIOR</name>
<feature type="compositionally biased region" description="Low complexity" evidence="1">
    <location>
        <begin position="45"/>
        <end position="54"/>
    </location>
</feature>
<proteinExistence type="predicted"/>
<feature type="compositionally biased region" description="Polar residues" evidence="1">
    <location>
        <begin position="22"/>
        <end position="44"/>
    </location>
</feature>
<evidence type="ECO:0000256" key="1">
    <source>
        <dbReference type="SAM" id="MobiDB-lite"/>
    </source>
</evidence>
<evidence type="ECO:0000313" key="4">
    <source>
        <dbReference type="Proteomes" id="UP000717996"/>
    </source>
</evidence>
<dbReference type="InterPro" id="IPR023394">
    <property type="entry name" value="Sec7_C_sf"/>
</dbReference>
<dbReference type="PROSITE" id="PS50190">
    <property type="entry name" value="SEC7"/>
    <property type="match status" value="1"/>
</dbReference>
<dbReference type="AlphaFoldDB" id="A0A9P6XYG5"/>
<dbReference type="SMART" id="SM00222">
    <property type="entry name" value="Sec7"/>
    <property type="match status" value="1"/>
</dbReference>
<dbReference type="InterPro" id="IPR035999">
    <property type="entry name" value="Sec7_dom_sf"/>
</dbReference>
<dbReference type="Proteomes" id="UP000717996">
    <property type="component" value="Unassembled WGS sequence"/>
</dbReference>
<sequence length="604" mass="69854">MSHPPKRSHSLAHRNGIHQPALTRSSSLAHRLPQISQQKTNKVKSSSPPLLLSPQLSRSSSLLNRSILPPQKVLTRSKSLPQKPLKKVPLIITPPTRTSSLQGGEITQSLLAWKHRSVLKEWNNLFSWSSLWRKGENIFELEDVVKQNEVKRVAGLLWQEDSTFISKKEIASYLGKWDLFHHKVLLVYMSYFELSGMKLEEAFRKLCSKLYFKAEAQEIDRILEAFAYQYWTQNAKDEIYMNADVVYAITYSIMLLNTDLYVIQSSSHAKMSASSFCDNLISTLSELTITIKEEALKERLQDPKESRQHPNHLYIPAIMYTFLLVRVHQDTIALYSIRSRLAFLYFHHASLPHHPPPPKSKYRLFHKSDKEEFIELPKVTLEDVLANEIMLNDDQAWIPMYCNKLKVRSNDINDEIILYTSRNYPICLKARSLNEKIKFVNLFHFFLLYSNREQRKMNSMTSLDVYLDQSKGQRQIQFDGMSVDKESAAIVIVGSIQAQLNEVKQYLDMATVLIEEHEKRVNLIEKLIEYESIGAEYNAITETQDHPLSIWLFTVHIFLARSVPTIRSNFKKSYLEKRAVHENVASSAALASLNLRPKKFTISV</sequence>
<dbReference type="SUPFAM" id="SSF48425">
    <property type="entry name" value="Sec7 domain"/>
    <property type="match status" value="1"/>
</dbReference>
<dbReference type="GO" id="GO:0032012">
    <property type="term" value="P:regulation of ARF protein signal transduction"/>
    <property type="evidence" value="ECO:0007669"/>
    <property type="project" value="InterPro"/>
</dbReference>
<reference evidence="3" key="1">
    <citation type="journal article" date="2020" name="Microb. Genom.">
        <title>Genetic diversity of clinical and environmental Mucorales isolates obtained from an investigation of mucormycosis cases among solid organ transplant recipients.</title>
        <authorList>
            <person name="Nguyen M.H."/>
            <person name="Kaul D."/>
            <person name="Muto C."/>
            <person name="Cheng S.J."/>
            <person name="Richter R.A."/>
            <person name="Bruno V.M."/>
            <person name="Liu G."/>
            <person name="Beyhan S."/>
            <person name="Sundermann A.J."/>
            <person name="Mounaud S."/>
            <person name="Pasculle A.W."/>
            <person name="Nierman W.C."/>
            <person name="Driscoll E."/>
            <person name="Cumbie R."/>
            <person name="Clancy C.J."/>
            <person name="Dupont C.L."/>
        </authorList>
    </citation>
    <scope>NUCLEOTIDE SEQUENCE</scope>
    <source>
        <strain evidence="3">GL16</strain>
    </source>
</reference>
<evidence type="ECO:0000313" key="3">
    <source>
        <dbReference type="EMBL" id="KAG1534988.1"/>
    </source>
</evidence>
<dbReference type="PANTHER" id="PTHR10663:SF373">
    <property type="entry name" value="PH AND SEC7 DOMAIN-CONTAINING PROTEIN C11E3.11C"/>
    <property type="match status" value="1"/>
</dbReference>
<feature type="region of interest" description="Disordered" evidence="1">
    <location>
        <begin position="1"/>
        <end position="54"/>
    </location>
</feature>
<comment type="caution">
    <text evidence="3">The sequence shown here is derived from an EMBL/GenBank/DDBJ whole genome shotgun (WGS) entry which is preliminary data.</text>
</comment>
<dbReference type="Pfam" id="PF01369">
    <property type="entry name" value="Sec7"/>
    <property type="match status" value="1"/>
</dbReference>
<feature type="compositionally biased region" description="Basic residues" evidence="1">
    <location>
        <begin position="1"/>
        <end position="16"/>
    </location>
</feature>
<dbReference type="PANTHER" id="PTHR10663">
    <property type="entry name" value="GUANYL-NUCLEOTIDE EXCHANGE FACTOR"/>
    <property type="match status" value="1"/>
</dbReference>
<organism evidence="3 4">
    <name type="scientific">Rhizopus oryzae</name>
    <name type="common">Mucormycosis agent</name>
    <name type="synonym">Rhizopus arrhizus var. delemar</name>
    <dbReference type="NCBI Taxonomy" id="64495"/>
    <lineage>
        <taxon>Eukaryota</taxon>
        <taxon>Fungi</taxon>
        <taxon>Fungi incertae sedis</taxon>
        <taxon>Mucoromycota</taxon>
        <taxon>Mucoromycotina</taxon>
        <taxon>Mucoromycetes</taxon>
        <taxon>Mucorales</taxon>
        <taxon>Mucorineae</taxon>
        <taxon>Rhizopodaceae</taxon>
        <taxon>Rhizopus</taxon>
    </lineage>
</organism>
<dbReference type="Gene3D" id="1.10.1000.11">
    <property type="entry name" value="Arf Nucleotide-binding Site Opener,domain 2"/>
    <property type="match status" value="1"/>
</dbReference>
<protein>
    <recommendedName>
        <fullName evidence="2">SEC7 domain-containing protein</fullName>
    </recommendedName>
</protein>
<feature type="domain" description="SEC7" evidence="2">
    <location>
        <begin position="133"/>
        <end position="306"/>
    </location>
</feature>
<accession>A0A9P6XYG5</accession>
<dbReference type="InterPro" id="IPR000904">
    <property type="entry name" value="Sec7_dom"/>
</dbReference>
<dbReference type="EMBL" id="JAANIT010003001">
    <property type="protein sequence ID" value="KAG1534988.1"/>
    <property type="molecule type" value="Genomic_DNA"/>
</dbReference>
<evidence type="ECO:0000259" key="2">
    <source>
        <dbReference type="PROSITE" id="PS50190"/>
    </source>
</evidence>